<comment type="caution">
    <text evidence="1">The sequence shown here is derived from an EMBL/GenBank/DDBJ whole genome shotgun (WGS) entry which is preliminary data.</text>
</comment>
<name>A0ACC3A1D4_9EURO</name>
<dbReference type="EMBL" id="JAPDRQ010000138">
    <property type="protein sequence ID" value="KAJ9653889.1"/>
    <property type="molecule type" value="Genomic_DNA"/>
</dbReference>
<keyword evidence="2" id="KW-1185">Reference proteome</keyword>
<evidence type="ECO:0000313" key="2">
    <source>
        <dbReference type="Proteomes" id="UP001172386"/>
    </source>
</evidence>
<accession>A0ACC3A1D4</accession>
<proteinExistence type="predicted"/>
<organism evidence="1 2">
    <name type="scientific">Neophaeococcomyces mojaviensis</name>
    <dbReference type="NCBI Taxonomy" id="3383035"/>
    <lineage>
        <taxon>Eukaryota</taxon>
        <taxon>Fungi</taxon>
        <taxon>Dikarya</taxon>
        <taxon>Ascomycota</taxon>
        <taxon>Pezizomycotina</taxon>
        <taxon>Eurotiomycetes</taxon>
        <taxon>Chaetothyriomycetidae</taxon>
        <taxon>Chaetothyriales</taxon>
        <taxon>Chaetothyriales incertae sedis</taxon>
        <taxon>Neophaeococcomyces</taxon>
    </lineage>
</organism>
<reference evidence="1" key="1">
    <citation type="submission" date="2022-10" db="EMBL/GenBank/DDBJ databases">
        <title>Culturing micro-colonial fungi from biological soil crusts in the Mojave desert and describing Neophaeococcomyces mojavensis, and introducing the new genera and species Taxawa tesnikishii.</title>
        <authorList>
            <person name="Kurbessoian T."/>
            <person name="Stajich J.E."/>
        </authorList>
    </citation>
    <scope>NUCLEOTIDE SEQUENCE</scope>
    <source>
        <strain evidence="1">JES_112</strain>
    </source>
</reference>
<gene>
    <name evidence="1" type="ORF">H2198_006998</name>
</gene>
<dbReference type="Proteomes" id="UP001172386">
    <property type="component" value="Unassembled WGS sequence"/>
</dbReference>
<evidence type="ECO:0000313" key="1">
    <source>
        <dbReference type="EMBL" id="KAJ9653889.1"/>
    </source>
</evidence>
<protein>
    <submittedName>
        <fullName evidence="1">Uncharacterized protein</fullName>
    </submittedName>
</protein>
<sequence>MATQVQPPAYNSVDEKYLYDPSRYERSQSPLPPATPRRGSNESSPAVSEYDEKVKNELVPTASSPTLKSYGVMHTKSHINMRVQDSSGRTLYYVDNSFFTPGKPDVTLCAGSEKTDPVIGVVRWSNLYSKHLKVGLGSGKAEDEKNMVWEEVRTEHMRHPEHKWSIDLMNPNTGATERKTFAWKRIHGDEAAAEGDGVNTMSFKNFKCVDLATGQTVAVFASNRYKSWNKLGKITFKGENYGQTWEVMAMLTVFGLVEMSRRRGRHRRSGAAHGE</sequence>